<dbReference type="OrthoDB" id="5242236at2"/>
<feature type="domain" description="Copper resistance protein D" evidence="7">
    <location>
        <begin position="181"/>
        <end position="278"/>
    </location>
</feature>
<proteinExistence type="predicted"/>
<feature type="transmembrane region" description="Helical" evidence="6">
    <location>
        <begin position="6"/>
        <end position="27"/>
    </location>
</feature>
<dbReference type="InterPro" id="IPR032694">
    <property type="entry name" value="CopC/D"/>
</dbReference>
<feature type="transmembrane region" description="Helical" evidence="6">
    <location>
        <begin position="39"/>
        <end position="65"/>
    </location>
</feature>
<dbReference type="EMBL" id="FNSD01000001">
    <property type="protein sequence ID" value="SEC63560.1"/>
    <property type="molecule type" value="Genomic_DNA"/>
</dbReference>
<dbReference type="GO" id="GO:0006825">
    <property type="term" value="P:copper ion transport"/>
    <property type="evidence" value="ECO:0007669"/>
    <property type="project" value="InterPro"/>
</dbReference>
<dbReference type="AlphaFoldDB" id="A0A1H4U4N3"/>
<feature type="transmembrane region" description="Helical" evidence="6">
    <location>
        <begin position="259"/>
        <end position="279"/>
    </location>
</feature>
<evidence type="ECO:0000259" key="7">
    <source>
        <dbReference type="Pfam" id="PF05425"/>
    </source>
</evidence>
<accession>A0A1H4U4N3</accession>
<evidence type="ECO:0000256" key="1">
    <source>
        <dbReference type="ARBA" id="ARBA00004651"/>
    </source>
</evidence>
<feature type="transmembrane region" description="Helical" evidence="6">
    <location>
        <begin position="115"/>
        <end position="133"/>
    </location>
</feature>
<evidence type="ECO:0000256" key="3">
    <source>
        <dbReference type="ARBA" id="ARBA00022692"/>
    </source>
</evidence>
<protein>
    <submittedName>
        <fullName evidence="8">Putative copper resistance protein D</fullName>
    </submittedName>
</protein>
<feature type="transmembrane region" description="Helical" evidence="6">
    <location>
        <begin position="178"/>
        <end position="200"/>
    </location>
</feature>
<evidence type="ECO:0000256" key="4">
    <source>
        <dbReference type="ARBA" id="ARBA00022989"/>
    </source>
</evidence>
<reference evidence="8 9" key="1">
    <citation type="submission" date="2016-10" db="EMBL/GenBank/DDBJ databases">
        <authorList>
            <person name="de Groot N.N."/>
        </authorList>
    </citation>
    <scope>NUCLEOTIDE SEQUENCE [LARGE SCALE GENOMIC DNA]</scope>
    <source>
        <strain evidence="8 9">AB35.6</strain>
    </source>
</reference>
<dbReference type="Proteomes" id="UP000182409">
    <property type="component" value="Unassembled WGS sequence"/>
</dbReference>
<evidence type="ECO:0000313" key="9">
    <source>
        <dbReference type="Proteomes" id="UP000182409"/>
    </source>
</evidence>
<name>A0A1H4U4N3_9BACT</name>
<feature type="transmembrane region" description="Helical" evidence="6">
    <location>
        <begin position="220"/>
        <end position="238"/>
    </location>
</feature>
<dbReference type="PANTHER" id="PTHR34820:SF4">
    <property type="entry name" value="INNER MEMBRANE PROTEIN YEBZ"/>
    <property type="match status" value="1"/>
</dbReference>
<comment type="subcellular location">
    <subcellularLocation>
        <location evidence="1">Cell membrane</location>
        <topology evidence="1">Multi-pass membrane protein</topology>
    </subcellularLocation>
</comment>
<keyword evidence="2" id="KW-1003">Cell membrane</keyword>
<feature type="transmembrane region" description="Helical" evidence="6">
    <location>
        <begin position="85"/>
        <end position="103"/>
    </location>
</feature>
<organism evidence="8 9">
    <name type="scientific">Terriglobus roseus</name>
    <dbReference type="NCBI Taxonomy" id="392734"/>
    <lineage>
        <taxon>Bacteria</taxon>
        <taxon>Pseudomonadati</taxon>
        <taxon>Acidobacteriota</taxon>
        <taxon>Terriglobia</taxon>
        <taxon>Terriglobales</taxon>
        <taxon>Acidobacteriaceae</taxon>
        <taxon>Terriglobus</taxon>
    </lineage>
</organism>
<dbReference type="RefSeq" id="WP_074655621.1">
    <property type="nucleotide sequence ID" value="NZ_FNSD01000001.1"/>
</dbReference>
<evidence type="ECO:0000256" key="2">
    <source>
        <dbReference type="ARBA" id="ARBA00022475"/>
    </source>
</evidence>
<keyword evidence="3 6" id="KW-0812">Transmembrane</keyword>
<keyword evidence="4 6" id="KW-1133">Transmembrane helix</keyword>
<feature type="transmembrane region" description="Helical" evidence="6">
    <location>
        <begin position="145"/>
        <end position="166"/>
    </location>
</feature>
<keyword evidence="5 6" id="KW-0472">Membrane</keyword>
<dbReference type="Pfam" id="PF05425">
    <property type="entry name" value="CopD"/>
    <property type="match status" value="1"/>
</dbReference>
<dbReference type="InterPro" id="IPR008457">
    <property type="entry name" value="Cu-R_CopD_dom"/>
</dbReference>
<evidence type="ECO:0000256" key="6">
    <source>
        <dbReference type="SAM" id="Phobius"/>
    </source>
</evidence>
<dbReference type="GO" id="GO:0005886">
    <property type="term" value="C:plasma membrane"/>
    <property type="evidence" value="ECO:0007669"/>
    <property type="project" value="UniProtKB-SubCell"/>
</dbReference>
<sequence>MDSFLVRFLASVLIDFSLAALAGLLLARRWLRRVPNGPALIPLTAPAASLVFALALQLLCLAATFTGKTGLRALLSSLPDIVRTHAGSVLCLTLGTALLLLLVSRLVRSRDSAAVAAFLCCLLFRSGSGHAATENVVSLAQALQFLHLASMAIWSGGVMLSGFLVIPQLVADDKSSALYLTALSWWSTCAVGFVAVTGVVKAYLATSGIIPQTLGTRWGLVLGVKIFGVGVALILGYLNRLALSRPNRATISKSRQSMTILRAEAIAMTIILVASAALANLPPPGE</sequence>
<gene>
    <name evidence="8" type="ORF">SAMN05443244_3953</name>
</gene>
<evidence type="ECO:0000256" key="5">
    <source>
        <dbReference type="ARBA" id="ARBA00023136"/>
    </source>
</evidence>
<evidence type="ECO:0000313" key="8">
    <source>
        <dbReference type="EMBL" id="SEC63560.1"/>
    </source>
</evidence>
<dbReference type="PANTHER" id="PTHR34820">
    <property type="entry name" value="INNER MEMBRANE PROTEIN YEBZ"/>
    <property type="match status" value="1"/>
</dbReference>